<gene>
    <name evidence="2" type="ORF">EZS28_047958</name>
</gene>
<sequence>MPPNIRSFDLKYIGLSKAVKAEATRRSLNQYARWKLDTHMFESKYDIRNSQKAIPEIIAQKTTSVSDSPRLPVGPLNNHK</sequence>
<reference evidence="2 3" key="1">
    <citation type="submission" date="2019-03" db="EMBL/GenBank/DDBJ databases">
        <title>Single cell metagenomics reveals metabolic interactions within the superorganism composed of flagellate Streblomastix strix and complex community of Bacteroidetes bacteria on its surface.</title>
        <authorList>
            <person name="Treitli S.C."/>
            <person name="Kolisko M."/>
            <person name="Husnik F."/>
            <person name="Keeling P."/>
            <person name="Hampl V."/>
        </authorList>
    </citation>
    <scope>NUCLEOTIDE SEQUENCE [LARGE SCALE GENOMIC DNA]</scope>
    <source>
        <strain evidence="2">ST1C</strain>
    </source>
</reference>
<evidence type="ECO:0000313" key="3">
    <source>
        <dbReference type="Proteomes" id="UP000324800"/>
    </source>
</evidence>
<accession>A0A5J4TDL8</accession>
<feature type="region of interest" description="Disordered" evidence="1">
    <location>
        <begin position="59"/>
        <end position="80"/>
    </location>
</feature>
<comment type="caution">
    <text evidence="2">The sequence shown here is derived from an EMBL/GenBank/DDBJ whole genome shotgun (WGS) entry which is preliminary data.</text>
</comment>
<dbReference type="Proteomes" id="UP000324800">
    <property type="component" value="Unassembled WGS sequence"/>
</dbReference>
<proteinExistence type="predicted"/>
<name>A0A5J4TDL8_9EUKA</name>
<protein>
    <submittedName>
        <fullName evidence="2">Uncharacterized protein</fullName>
    </submittedName>
</protein>
<evidence type="ECO:0000313" key="2">
    <source>
        <dbReference type="EMBL" id="KAA6356514.1"/>
    </source>
</evidence>
<dbReference type="AlphaFoldDB" id="A0A5J4TDL8"/>
<evidence type="ECO:0000256" key="1">
    <source>
        <dbReference type="SAM" id="MobiDB-lite"/>
    </source>
</evidence>
<organism evidence="2 3">
    <name type="scientific">Streblomastix strix</name>
    <dbReference type="NCBI Taxonomy" id="222440"/>
    <lineage>
        <taxon>Eukaryota</taxon>
        <taxon>Metamonada</taxon>
        <taxon>Preaxostyla</taxon>
        <taxon>Oxymonadida</taxon>
        <taxon>Streblomastigidae</taxon>
        <taxon>Streblomastix</taxon>
    </lineage>
</organism>
<dbReference type="EMBL" id="SNRW01032849">
    <property type="protein sequence ID" value="KAA6356514.1"/>
    <property type="molecule type" value="Genomic_DNA"/>
</dbReference>